<proteinExistence type="predicted"/>
<dbReference type="AlphaFoldDB" id="A0A974XJT7"/>
<dbReference type="GO" id="GO:0006779">
    <property type="term" value="P:porphyrin-containing compound biosynthetic process"/>
    <property type="evidence" value="ECO:0007669"/>
    <property type="project" value="InterPro"/>
</dbReference>
<keyword evidence="3" id="KW-1185">Reference proteome</keyword>
<name>A0A974XJT7_9FIRM</name>
<reference evidence="2" key="1">
    <citation type="submission" date="2021-03" db="EMBL/GenBank/DDBJ databases">
        <title>Alkalibacter marinus sp. nov., isolated from tidal flat sediment.</title>
        <authorList>
            <person name="Namirimu T."/>
            <person name="Yang J.-A."/>
            <person name="Yang S.-H."/>
            <person name="Kim Y.-J."/>
            <person name="Kwon K.K."/>
        </authorList>
    </citation>
    <scope>NUCLEOTIDE SEQUENCE</scope>
    <source>
        <strain evidence="2">ES005</strain>
    </source>
</reference>
<protein>
    <recommendedName>
        <fullName evidence="1">Uroporphyrinogen decarboxylase (URO-D) domain-containing protein</fullName>
    </recommendedName>
</protein>
<dbReference type="SUPFAM" id="SSF51726">
    <property type="entry name" value="UROD/MetE-like"/>
    <property type="match status" value="1"/>
</dbReference>
<evidence type="ECO:0000259" key="1">
    <source>
        <dbReference type="Pfam" id="PF01208"/>
    </source>
</evidence>
<feature type="domain" description="Uroporphyrinogen decarboxylase (URO-D)" evidence="1">
    <location>
        <begin position="162"/>
        <end position="363"/>
    </location>
</feature>
<dbReference type="Pfam" id="PF01208">
    <property type="entry name" value="URO-D"/>
    <property type="match status" value="1"/>
</dbReference>
<gene>
    <name evidence="2" type="ORF">J0B03_10775</name>
</gene>
<dbReference type="KEGG" id="alka:J0B03_10775"/>
<dbReference type="Proteomes" id="UP000663499">
    <property type="component" value="Chromosome"/>
</dbReference>
<accession>A0A974XJT7</accession>
<dbReference type="EMBL" id="CP071444">
    <property type="protein sequence ID" value="QSX09723.1"/>
    <property type="molecule type" value="Genomic_DNA"/>
</dbReference>
<dbReference type="InterPro" id="IPR000257">
    <property type="entry name" value="Uroporphyrinogen_deCOase"/>
</dbReference>
<organism evidence="2 3">
    <name type="scientific">Alkalibacter rhizosphaerae</name>
    <dbReference type="NCBI Taxonomy" id="2815577"/>
    <lineage>
        <taxon>Bacteria</taxon>
        <taxon>Bacillati</taxon>
        <taxon>Bacillota</taxon>
        <taxon>Clostridia</taxon>
        <taxon>Eubacteriales</taxon>
        <taxon>Eubacteriaceae</taxon>
        <taxon>Alkalibacter</taxon>
    </lineage>
</organism>
<evidence type="ECO:0000313" key="2">
    <source>
        <dbReference type="EMBL" id="QSX09723.1"/>
    </source>
</evidence>
<dbReference type="Gene3D" id="3.20.20.210">
    <property type="match status" value="1"/>
</dbReference>
<sequence length="433" mass="49664">MPANFMISAYITAAYGGVDVFDFQYDFSKLEEAARKICDQVYSDSPPVSPASLIFNRLPSFYQLLDSQSFRMGGDGFVQHPEVVGMKADEYAQLTQDPYAFVVEKVIPRQYRNLDPSNTAKALISMQRALLAMEEDANASIPWFMKIMDDYGYYPGAPMGASGFCEAPYDYIADQLRSFSGISMDIRRHRDEIKEACDAVLPMMFKMGRPAFAHPLGTVMTPLHMPTFMREKDFMEVWMPSYKKMYEQYAALGIRGGAFCEDNWMRYLDNLMELPSGMVLMFEYGDPQKIKDKLGKKFILQGLYPSTLLKTGTKQQVLDKAKELLDIMLPGGGYIFGFDKGPLTLSDTNMENYIALSHFVHEYAVYDNPGESFGTPVNSEGFVFEEEKMTLKSKYLFDWEEFKQKYPHTPDFARERFEKSDNRVFNLYMNMTI</sequence>
<evidence type="ECO:0000313" key="3">
    <source>
        <dbReference type="Proteomes" id="UP000663499"/>
    </source>
</evidence>
<dbReference type="GO" id="GO:0004853">
    <property type="term" value="F:uroporphyrinogen decarboxylase activity"/>
    <property type="evidence" value="ECO:0007669"/>
    <property type="project" value="InterPro"/>
</dbReference>
<dbReference type="InterPro" id="IPR038071">
    <property type="entry name" value="UROD/MetE-like_sf"/>
</dbReference>